<evidence type="ECO:0000256" key="1">
    <source>
        <dbReference type="SAM" id="MobiDB-lite"/>
    </source>
</evidence>
<reference evidence="3 4" key="1">
    <citation type="submission" date="2016-11" db="EMBL/GenBank/DDBJ databases">
        <title>Mixed transmission modes and dynamic genome evolution in an obligate animal-bacterial symbiosis.</title>
        <authorList>
            <person name="Russell S.L."/>
            <person name="Corbett-Detig R.B."/>
            <person name="Cavanaugh C.M."/>
        </authorList>
    </citation>
    <scope>NUCLEOTIDE SEQUENCE [LARGE SCALE GENOMIC DNA]</scope>
    <source>
        <strain evidence="3">Sveles-Q1</strain>
    </source>
</reference>
<comment type="caution">
    <text evidence="3">The sequence shown here is derived from an EMBL/GenBank/DDBJ whole genome shotgun (WGS) entry which is preliminary data.</text>
</comment>
<dbReference type="InterPro" id="IPR005133">
    <property type="entry name" value="PhaG_MnhG_YufB"/>
</dbReference>
<keyword evidence="2" id="KW-0472">Membrane</keyword>
<feature type="transmembrane region" description="Helical" evidence="2">
    <location>
        <begin position="7"/>
        <end position="30"/>
    </location>
</feature>
<dbReference type="RefSeq" id="WP_078484212.1">
    <property type="nucleotide sequence ID" value="NZ_MPRL01000050.1"/>
</dbReference>
<dbReference type="EMBL" id="MPRL01000050">
    <property type="protein sequence ID" value="OOZ39515.1"/>
    <property type="molecule type" value="Genomic_DNA"/>
</dbReference>
<evidence type="ECO:0000313" key="4">
    <source>
        <dbReference type="Proteomes" id="UP000191110"/>
    </source>
</evidence>
<keyword evidence="2" id="KW-0812">Transmembrane</keyword>
<name>A0A1T2L338_9GAMM</name>
<dbReference type="Proteomes" id="UP000191110">
    <property type="component" value="Unassembled WGS sequence"/>
</dbReference>
<dbReference type="PANTHER" id="PTHR34703:SF1">
    <property type="entry name" value="ANTIPORTER SUBUNIT MNHG2-RELATED"/>
    <property type="match status" value="1"/>
</dbReference>
<evidence type="ECO:0000256" key="2">
    <source>
        <dbReference type="SAM" id="Phobius"/>
    </source>
</evidence>
<dbReference type="GO" id="GO:0015385">
    <property type="term" value="F:sodium:proton antiporter activity"/>
    <property type="evidence" value="ECO:0007669"/>
    <property type="project" value="TreeGrafter"/>
</dbReference>
<dbReference type="OrthoDB" id="9813804at2"/>
<dbReference type="Pfam" id="PF03334">
    <property type="entry name" value="PhaG_MnhG_YufB"/>
    <property type="match status" value="1"/>
</dbReference>
<organism evidence="3 4">
    <name type="scientific">Solemya pervernicosa gill symbiont</name>
    <dbReference type="NCBI Taxonomy" id="642797"/>
    <lineage>
        <taxon>Bacteria</taxon>
        <taxon>Pseudomonadati</taxon>
        <taxon>Pseudomonadota</taxon>
        <taxon>Gammaproteobacteria</taxon>
        <taxon>sulfur-oxidizing symbionts</taxon>
    </lineage>
</organism>
<keyword evidence="4" id="KW-1185">Reference proteome</keyword>
<sequence>MSAVIDLASWICLLGGGFLCITGGVGLLRFPDFFSRVHAVGVTETLAAPLLLLGVMLQMGFTLDAAKLLMVLVFVLATNPTASHAMAKAALHGGHKPQLADDQDAVPGTDEEKASS</sequence>
<evidence type="ECO:0000313" key="3">
    <source>
        <dbReference type="EMBL" id="OOZ39515.1"/>
    </source>
</evidence>
<feature type="region of interest" description="Disordered" evidence="1">
    <location>
        <begin position="93"/>
        <end position="116"/>
    </location>
</feature>
<dbReference type="AlphaFoldDB" id="A0A1T2L338"/>
<protein>
    <submittedName>
        <fullName evidence="3">Sodium:proton antiporter</fullName>
    </submittedName>
</protein>
<proteinExistence type="predicted"/>
<keyword evidence="2" id="KW-1133">Transmembrane helix</keyword>
<accession>A0A1T2L338</accession>
<dbReference type="PANTHER" id="PTHR34703">
    <property type="entry name" value="ANTIPORTER SUBUNIT MNHG2-RELATED"/>
    <property type="match status" value="1"/>
</dbReference>
<dbReference type="NCBIfam" id="TIGR01300">
    <property type="entry name" value="CPA3_mnhG_phaG"/>
    <property type="match status" value="1"/>
</dbReference>
<gene>
    <name evidence="3" type="ORF">BOW53_11445</name>
</gene>
<feature type="transmembrane region" description="Helical" evidence="2">
    <location>
        <begin position="50"/>
        <end position="77"/>
    </location>
</feature>